<dbReference type="Pfam" id="PF08281">
    <property type="entry name" value="Sigma70_r4_2"/>
    <property type="match status" value="1"/>
</dbReference>
<dbReference type="Pfam" id="PF04542">
    <property type="entry name" value="Sigma70_r2"/>
    <property type="match status" value="1"/>
</dbReference>
<proteinExistence type="inferred from homology"/>
<reference evidence="7 8" key="1">
    <citation type="submission" date="2016-11" db="EMBL/GenBank/DDBJ databases">
        <authorList>
            <person name="Jaros S."/>
            <person name="Januszkiewicz K."/>
            <person name="Wedrychowicz H."/>
        </authorList>
    </citation>
    <scope>NUCLEOTIDE SEQUENCE [LARGE SCALE GENOMIC DNA]</scope>
    <source>
        <strain evidence="7 8">DSM 21074</strain>
    </source>
</reference>
<dbReference type="GO" id="GO:0016987">
    <property type="term" value="F:sigma factor activity"/>
    <property type="evidence" value="ECO:0007669"/>
    <property type="project" value="UniProtKB-KW"/>
</dbReference>
<dbReference type="Gene3D" id="1.10.1740.10">
    <property type="match status" value="1"/>
</dbReference>
<evidence type="ECO:0000259" key="6">
    <source>
        <dbReference type="Pfam" id="PF08281"/>
    </source>
</evidence>
<dbReference type="PANTHER" id="PTHR43133:SF46">
    <property type="entry name" value="RNA POLYMERASE SIGMA-70 FACTOR ECF SUBFAMILY"/>
    <property type="match status" value="1"/>
</dbReference>
<evidence type="ECO:0000256" key="4">
    <source>
        <dbReference type="ARBA" id="ARBA00023163"/>
    </source>
</evidence>
<dbReference type="STRING" id="1121955.SAMN02745146_1311"/>
<organism evidence="7 8">
    <name type="scientific">Hymenobacter daecheongensis DSM 21074</name>
    <dbReference type="NCBI Taxonomy" id="1121955"/>
    <lineage>
        <taxon>Bacteria</taxon>
        <taxon>Pseudomonadati</taxon>
        <taxon>Bacteroidota</taxon>
        <taxon>Cytophagia</taxon>
        <taxon>Cytophagales</taxon>
        <taxon>Hymenobacteraceae</taxon>
        <taxon>Hymenobacter</taxon>
    </lineage>
</organism>
<accession>A0A1M6CY14</accession>
<dbReference type="InterPro" id="IPR007627">
    <property type="entry name" value="RNA_pol_sigma70_r2"/>
</dbReference>
<dbReference type="SUPFAM" id="SSF88946">
    <property type="entry name" value="Sigma2 domain of RNA polymerase sigma factors"/>
    <property type="match status" value="1"/>
</dbReference>
<dbReference type="SUPFAM" id="SSF88659">
    <property type="entry name" value="Sigma3 and sigma4 domains of RNA polymerase sigma factors"/>
    <property type="match status" value="1"/>
</dbReference>
<evidence type="ECO:0000313" key="8">
    <source>
        <dbReference type="Proteomes" id="UP000184418"/>
    </source>
</evidence>
<dbReference type="GO" id="GO:0006352">
    <property type="term" value="P:DNA-templated transcription initiation"/>
    <property type="evidence" value="ECO:0007669"/>
    <property type="project" value="InterPro"/>
</dbReference>
<evidence type="ECO:0000256" key="3">
    <source>
        <dbReference type="ARBA" id="ARBA00023082"/>
    </source>
</evidence>
<dbReference type="InterPro" id="IPR036388">
    <property type="entry name" value="WH-like_DNA-bd_sf"/>
</dbReference>
<evidence type="ECO:0000313" key="7">
    <source>
        <dbReference type="EMBL" id="SHI65869.1"/>
    </source>
</evidence>
<dbReference type="InterPro" id="IPR013249">
    <property type="entry name" value="RNA_pol_sigma70_r4_t2"/>
</dbReference>
<dbReference type="InterPro" id="IPR013324">
    <property type="entry name" value="RNA_pol_sigma_r3/r4-like"/>
</dbReference>
<feature type="domain" description="RNA polymerase sigma factor 70 region 4 type 2" evidence="6">
    <location>
        <begin position="169"/>
        <end position="221"/>
    </location>
</feature>
<dbReference type="EMBL" id="FQYN01000002">
    <property type="protein sequence ID" value="SHI65869.1"/>
    <property type="molecule type" value="Genomic_DNA"/>
</dbReference>
<comment type="similarity">
    <text evidence="1">Belongs to the sigma-70 factor family. ECF subfamily.</text>
</comment>
<keyword evidence="8" id="KW-1185">Reference proteome</keyword>
<keyword evidence="2" id="KW-0805">Transcription regulation</keyword>
<dbReference type="PANTHER" id="PTHR43133">
    <property type="entry name" value="RNA POLYMERASE ECF-TYPE SIGMA FACTO"/>
    <property type="match status" value="1"/>
</dbReference>
<evidence type="ECO:0000256" key="2">
    <source>
        <dbReference type="ARBA" id="ARBA00023015"/>
    </source>
</evidence>
<dbReference type="GO" id="GO:0003677">
    <property type="term" value="F:DNA binding"/>
    <property type="evidence" value="ECO:0007669"/>
    <property type="project" value="InterPro"/>
</dbReference>
<evidence type="ECO:0000259" key="5">
    <source>
        <dbReference type="Pfam" id="PF04542"/>
    </source>
</evidence>
<dbReference type="Gene3D" id="1.10.10.10">
    <property type="entry name" value="Winged helix-like DNA-binding domain superfamily/Winged helix DNA-binding domain"/>
    <property type="match status" value="1"/>
</dbReference>
<dbReference type="CDD" id="cd06171">
    <property type="entry name" value="Sigma70_r4"/>
    <property type="match status" value="1"/>
</dbReference>
<protein>
    <submittedName>
        <fullName evidence="7">RNA polymerase sigma-70 factor, ECF subfamily</fullName>
    </submittedName>
</protein>
<feature type="domain" description="RNA polymerase sigma-70 region 2" evidence="5">
    <location>
        <begin position="69"/>
        <end position="141"/>
    </location>
</feature>
<name>A0A1M6CY14_9BACT</name>
<keyword evidence="3" id="KW-0731">Sigma factor</keyword>
<dbReference type="InterPro" id="IPR013325">
    <property type="entry name" value="RNA_pol_sigma_r2"/>
</dbReference>
<dbReference type="AlphaFoldDB" id="A0A1M6CY14"/>
<dbReference type="NCBIfam" id="TIGR02937">
    <property type="entry name" value="sigma70-ECF"/>
    <property type="match status" value="1"/>
</dbReference>
<dbReference type="InterPro" id="IPR039425">
    <property type="entry name" value="RNA_pol_sigma-70-like"/>
</dbReference>
<dbReference type="Proteomes" id="UP000184418">
    <property type="component" value="Unassembled WGS sequence"/>
</dbReference>
<evidence type="ECO:0000256" key="1">
    <source>
        <dbReference type="ARBA" id="ARBA00010641"/>
    </source>
</evidence>
<gene>
    <name evidence="7" type="ORF">SAMN02745146_1311</name>
</gene>
<dbReference type="InterPro" id="IPR014284">
    <property type="entry name" value="RNA_pol_sigma-70_dom"/>
</dbReference>
<keyword evidence="4" id="KW-0804">Transcription</keyword>
<sequence>MAGLFFWSGPGVHGGFTIFCRWQGNLWAAALRVPLRNPAAVTRSDHDPEMLTALLAGCRQAERGCQRRLYLLYYSFAMGICLRYTHTRDEAMEAVNDGFLKVFSSLTRFDMTRHELAGSFRGWLKKIMIHTAIDHYRSQQKHQHQEELNDTAYARLDGGHTALDTLAYDELLALIRQLSPAYRTAFNLYVIDGFTHEEISQQLGISVGTSKSNLSKARAHLKELLKKIKHHAYAGYVG</sequence>